<dbReference type="EMBL" id="MRCC01000011">
    <property type="protein sequence ID" value="OKH25051.1"/>
    <property type="molecule type" value="Genomic_DNA"/>
</dbReference>
<proteinExistence type="predicted"/>
<name>A0A1U7HNB5_9CHRO</name>
<evidence type="ECO:0000313" key="2">
    <source>
        <dbReference type="EMBL" id="OKH25051.1"/>
    </source>
</evidence>
<comment type="caution">
    <text evidence="2">The sequence shown here is derived from an EMBL/GenBank/DDBJ whole genome shotgun (WGS) entry which is preliminary data.</text>
</comment>
<accession>A0A1U7HNB5</accession>
<evidence type="ECO:0000313" key="3">
    <source>
        <dbReference type="Proteomes" id="UP000185984"/>
    </source>
</evidence>
<gene>
    <name evidence="2" type="ORF">NIES1031_14480</name>
</gene>
<organism evidence="2 3">
    <name type="scientific">Chroogloeocystis siderophila 5.2 s.c.1</name>
    <dbReference type="NCBI Taxonomy" id="247279"/>
    <lineage>
        <taxon>Bacteria</taxon>
        <taxon>Bacillati</taxon>
        <taxon>Cyanobacteriota</taxon>
        <taxon>Cyanophyceae</taxon>
        <taxon>Oscillatoriophycideae</taxon>
        <taxon>Chroococcales</taxon>
        <taxon>Chroococcaceae</taxon>
        <taxon>Chroogloeocystis</taxon>
    </lineage>
</organism>
<reference evidence="2 3" key="1">
    <citation type="submission" date="2016-11" db="EMBL/GenBank/DDBJ databases">
        <title>Draft Genome Sequences of Nine Cyanobacterial Strains from Diverse Habitats.</title>
        <authorList>
            <person name="Zhu T."/>
            <person name="Hou S."/>
            <person name="Lu X."/>
            <person name="Hess W.R."/>
        </authorList>
    </citation>
    <scope>NUCLEOTIDE SEQUENCE [LARGE SCALE GENOMIC DNA]</scope>
    <source>
        <strain evidence="2 3">5.2 s.c.1</strain>
    </source>
</reference>
<keyword evidence="1" id="KW-0812">Transmembrane</keyword>
<sequence length="242" mass="28413">MVTFIEQNFIFLLIYFISVLWLVASYLKSQKALQWWSYGQSLKLADEAEQIRDSLLQESCCMRRSIERSIAEKPGAFAETSSDWIHSVEFLHHSLAHLGDRLSPPYVEHSLPLAIEFLIQSWQAKNTQLKIATQLPELWRDELPSHSIIVLQILDELLRTLSVKNLTKISLEISLIPLQYELKELIIRISYPDVQSLCFCSQLPELKYLKQTFRFLTAGQCFCRRTKLTETLYFRWRSLKRN</sequence>
<evidence type="ECO:0000256" key="1">
    <source>
        <dbReference type="SAM" id="Phobius"/>
    </source>
</evidence>
<dbReference type="STRING" id="247279.NIES1031_14480"/>
<feature type="transmembrane region" description="Helical" evidence="1">
    <location>
        <begin position="9"/>
        <end position="27"/>
    </location>
</feature>
<protein>
    <submittedName>
        <fullName evidence="2">Uncharacterized protein</fullName>
    </submittedName>
</protein>
<keyword evidence="1" id="KW-0472">Membrane</keyword>
<dbReference type="AlphaFoldDB" id="A0A1U7HNB5"/>
<keyword evidence="1" id="KW-1133">Transmembrane helix</keyword>
<dbReference type="Proteomes" id="UP000185984">
    <property type="component" value="Unassembled WGS sequence"/>
</dbReference>
<keyword evidence="3" id="KW-1185">Reference proteome</keyword>